<dbReference type="EMBL" id="JASPKY010000013">
    <property type="protein sequence ID" value="KAK9753498.1"/>
    <property type="molecule type" value="Genomic_DNA"/>
</dbReference>
<dbReference type="AlphaFoldDB" id="A0AAW1N2J1"/>
<reference evidence="2 3" key="1">
    <citation type="journal article" date="2024" name="BMC Genomics">
        <title>De novo assembly and annotation of Popillia japonica's genome with initial clues to its potential as an invasive pest.</title>
        <authorList>
            <person name="Cucini C."/>
            <person name="Boschi S."/>
            <person name="Funari R."/>
            <person name="Cardaioli E."/>
            <person name="Iannotti N."/>
            <person name="Marturano G."/>
            <person name="Paoli F."/>
            <person name="Bruttini M."/>
            <person name="Carapelli A."/>
            <person name="Frati F."/>
            <person name="Nardi F."/>
        </authorList>
    </citation>
    <scope>NUCLEOTIDE SEQUENCE [LARGE SCALE GENOMIC DNA]</scope>
    <source>
        <strain evidence="2">DMR45628</strain>
    </source>
</reference>
<comment type="caution">
    <text evidence="2">The sequence shown here is derived from an EMBL/GenBank/DDBJ whole genome shotgun (WGS) entry which is preliminary data.</text>
</comment>
<protein>
    <submittedName>
        <fullName evidence="2">Uncharacterized protein</fullName>
    </submittedName>
</protein>
<accession>A0AAW1N2J1</accession>
<dbReference type="Proteomes" id="UP001458880">
    <property type="component" value="Unassembled WGS sequence"/>
</dbReference>
<evidence type="ECO:0000256" key="1">
    <source>
        <dbReference type="SAM" id="MobiDB-lite"/>
    </source>
</evidence>
<proteinExistence type="predicted"/>
<organism evidence="2 3">
    <name type="scientific">Popillia japonica</name>
    <name type="common">Japanese beetle</name>
    <dbReference type="NCBI Taxonomy" id="7064"/>
    <lineage>
        <taxon>Eukaryota</taxon>
        <taxon>Metazoa</taxon>
        <taxon>Ecdysozoa</taxon>
        <taxon>Arthropoda</taxon>
        <taxon>Hexapoda</taxon>
        <taxon>Insecta</taxon>
        <taxon>Pterygota</taxon>
        <taxon>Neoptera</taxon>
        <taxon>Endopterygota</taxon>
        <taxon>Coleoptera</taxon>
        <taxon>Polyphaga</taxon>
        <taxon>Scarabaeiformia</taxon>
        <taxon>Scarabaeidae</taxon>
        <taxon>Rutelinae</taxon>
        <taxon>Popillia</taxon>
    </lineage>
</organism>
<sequence>MEWLGVDSNDPGYQILTDQEIADMLNDEDTDTTGSVRDDAENETEETRPTHSEAFVGAETMMSWLEKQNESSPPS</sequence>
<evidence type="ECO:0000313" key="3">
    <source>
        <dbReference type="Proteomes" id="UP001458880"/>
    </source>
</evidence>
<evidence type="ECO:0000313" key="2">
    <source>
        <dbReference type="EMBL" id="KAK9753498.1"/>
    </source>
</evidence>
<gene>
    <name evidence="2" type="ORF">QE152_g2007</name>
</gene>
<name>A0AAW1N2J1_POPJA</name>
<feature type="region of interest" description="Disordered" evidence="1">
    <location>
        <begin position="26"/>
        <end position="52"/>
    </location>
</feature>
<keyword evidence="3" id="KW-1185">Reference proteome</keyword>